<organism evidence="2 3">
    <name type="scientific">Tenacibaculum jejuense</name>
    <dbReference type="NCBI Taxonomy" id="584609"/>
    <lineage>
        <taxon>Bacteria</taxon>
        <taxon>Pseudomonadati</taxon>
        <taxon>Bacteroidota</taxon>
        <taxon>Flavobacteriia</taxon>
        <taxon>Flavobacteriales</taxon>
        <taxon>Flavobacteriaceae</taxon>
        <taxon>Tenacibaculum</taxon>
    </lineage>
</organism>
<feature type="signal peptide" evidence="1">
    <location>
        <begin position="1"/>
        <end position="19"/>
    </location>
</feature>
<evidence type="ECO:0000313" key="2">
    <source>
        <dbReference type="EMBL" id="SNR14496.1"/>
    </source>
</evidence>
<name>A0A238U670_9FLAO</name>
<gene>
    <name evidence="2" type="ORF">TJEJU_0724</name>
</gene>
<sequence>MKKLILTLIIGLLCMPTYAVDSLTEDFVIGNPEIGSINAMTFGPEGILFLGDSKNSQVVAVDMSSAKKATNQKLYLKDIEALLGQLLGSDSDQLQIIDMVVNPVNQNIYLGAQHSSGKSFLFLVNNNTLENVPLKSVSFSKVNVSNVVNADAKDRRGRPLRSLAITDIQFANGQIMVSGLSNAEFASTFRAIPFPFTNKQSDSSLEIYHAAHGKYETHAPIKTFMTTTINNQPHIIASYTCTPLVVFPMESLTPGSHTKGRTVAELGNWNTPLDIIEMTNNKGKRFILMANSNRALMKFKVSDIESFGNSLTTRVKERAGTEGVDFINLPFVNVQQLDKLNDKEFVFIQRESNGKLALKTSSNRWL</sequence>
<keyword evidence="1" id="KW-0732">Signal</keyword>
<dbReference type="OrthoDB" id="237405at2"/>
<dbReference type="RefSeq" id="WP_095069498.1">
    <property type="nucleotide sequence ID" value="NZ_LT899436.1"/>
</dbReference>
<feature type="chain" id="PRO_5012150245" description="Lipoprotein" evidence="1">
    <location>
        <begin position="20"/>
        <end position="366"/>
    </location>
</feature>
<evidence type="ECO:0008006" key="4">
    <source>
        <dbReference type="Google" id="ProtNLM"/>
    </source>
</evidence>
<dbReference type="Proteomes" id="UP000215214">
    <property type="component" value="Chromosome TJEJU"/>
</dbReference>
<dbReference type="EMBL" id="LT899436">
    <property type="protein sequence ID" value="SNR14496.1"/>
    <property type="molecule type" value="Genomic_DNA"/>
</dbReference>
<reference evidence="2 3" key="1">
    <citation type="submission" date="2017-07" db="EMBL/GenBank/DDBJ databases">
        <authorList>
            <person name="Sun Z.S."/>
            <person name="Albrecht U."/>
            <person name="Echele G."/>
            <person name="Lee C.C."/>
        </authorList>
    </citation>
    <scope>NUCLEOTIDE SEQUENCE [LARGE SCALE GENOMIC DNA]</scope>
    <source>
        <strain evidence="3">type strain: KCTC 22618</strain>
    </source>
</reference>
<dbReference type="KEGG" id="tje:TJEJU_0724"/>
<proteinExistence type="predicted"/>
<evidence type="ECO:0000256" key="1">
    <source>
        <dbReference type="SAM" id="SignalP"/>
    </source>
</evidence>
<accession>A0A238U670</accession>
<dbReference type="AlphaFoldDB" id="A0A238U670"/>
<protein>
    <recommendedName>
        <fullName evidence="4">Lipoprotein</fullName>
    </recommendedName>
</protein>
<keyword evidence="3" id="KW-1185">Reference proteome</keyword>
<dbReference type="SUPFAM" id="SSF101898">
    <property type="entry name" value="NHL repeat"/>
    <property type="match status" value="1"/>
</dbReference>
<evidence type="ECO:0000313" key="3">
    <source>
        <dbReference type="Proteomes" id="UP000215214"/>
    </source>
</evidence>